<dbReference type="PANTHER" id="PTHR46082">
    <property type="entry name" value="ATP/GTP-BINDING PROTEIN-RELATED"/>
    <property type="match status" value="1"/>
</dbReference>
<dbReference type="SUPFAM" id="SSF48452">
    <property type="entry name" value="TPR-like"/>
    <property type="match status" value="4"/>
</dbReference>
<dbReference type="PRINTS" id="PR00381">
    <property type="entry name" value="KINESINLIGHT"/>
</dbReference>
<organism evidence="1 2">
    <name type="scientific">Sphaerisporangium siamense</name>
    <dbReference type="NCBI Taxonomy" id="795645"/>
    <lineage>
        <taxon>Bacteria</taxon>
        <taxon>Bacillati</taxon>
        <taxon>Actinomycetota</taxon>
        <taxon>Actinomycetes</taxon>
        <taxon>Streptosporangiales</taxon>
        <taxon>Streptosporangiaceae</taxon>
        <taxon>Sphaerisporangium</taxon>
    </lineage>
</organism>
<dbReference type="InterPro" id="IPR027417">
    <property type="entry name" value="P-loop_NTPase"/>
</dbReference>
<protein>
    <submittedName>
        <fullName evidence="1">Tetratricopeptide (TPR) repeat protein</fullName>
    </submittedName>
</protein>
<dbReference type="EMBL" id="JACHND010000001">
    <property type="protein sequence ID" value="MBB4698643.1"/>
    <property type="molecule type" value="Genomic_DNA"/>
</dbReference>
<dbReference type="Gene3D" id="3.40.50.300">
    <property type="entry name" value="P-loop containing nucleotide triphosphate hydrolases"/>
    <property type="match status" value="1"/>
</dbReference>
<sequence length="724" mass="79105">MNAETADQVLAGLEAIGAAVGVAGADEDSAVTAGRVRDWLSGQADRCLVVFDNVADPEVVAPWLPAIGRTQVVISSNHQSVLALGVPVPVEVFTDAEALAFLAERTGRDDEQGARVLAEEVGHLPLVLAQAAWVIRQEGMSYADYVQRLRSVAVAEELRPVRGEGYPHGAAEAVILSLAHIGRGRAVRLERGLLDLLAVLSPAGVPRLWLHRAVQLGLAGEVSGDIARRVDAAIGRLAEPSLVTLSVDGSTVTMHRFVQRVLRDAARVNEDLDAIFARAGQLVADRSVDSARVSLDRPQMEAFVQQAAALWLNANHPASDSPRSVIDKALVLQNQAGMYLEAVGDLSRAVPVFEQTLTDRRRVLGEDHPTTLTSRNNLAHAYQLAGQLDKAISLYEQTLTDRRRVLGEDHPTTLTSRNDLAGAYTMAGQFDRAIPLYEQNLTDRRRVLGEDHPTTLTSRNNLAHAYTMAEQLDRAIPLYEQNLSDIRRVLGEDHPTTLTSRNNLAGAYNSAGQLDRAIPLYEQNLSDIRRVLGEDHPTTLTSRNNLATAYTTAEQLDKAIPLYEQNFTDRRRLLGEDHPDTLTSRNNLATAYTTAEQLDKGISLFEQTLTDRRRVLGEDHPDTLTSRHSLAYAYISAGQLDKAIPMYEQTLSDIRRVLGEDHPTTLTSSNNVAGAYISAGQLDKAIAMYEQTLTDCLRVMGADHPMTATVRRNLAVAQDSVGRD</sequence>
<dbReference type="PANTHER" id="PTHR46082:SF6">
    <property type="entry name" value="AAA+ ATPASE DOMAIN-CONTAINING PROTEIN-RELATED"/>
    <property type="match status" value="1"/>
</dbReference>
<dbReference type="InterPro" id="IPR053137">
    <property type="entry name" value="NLR-like"/>
</dbReference>
<proteinExistence type="predicted"/>
<dbReference type="AlphaFoldDB" id="A0A7W7D442"/>
<dbReference type="Proteomes" id="UP000542210">
    <property type="component" value="Unassembled WGS sequence"/>
</dbReference>
<gene>
    <name evidence="1" type="ORF">BJ982_000187</name>
</gene>
<reference evidence="1 2" key="1">
    <citation type="submission" date="2020-08" db="EMBL/GenBank/DDBJ databases">
        <title>Sequencing the genomes of 1000 actinobacteria strains.</title>
        <authorList>
            <person name="Klenk H.-P."/>
        </authorList>
    </citation>
    <scope>NUCLEOTIDE SEQUENCE [LARGE SCALE GENOMIC DNA]</scope>
    <source>
        <strain evidence="1 2">DSM 45784</strain>
    </source>
</reference>
<accession>A0A7W7D442</accession>
<keyword evidence="2" id="KW-1185">Reference proteome</keyword>
<dbReference type="RefSeq" id="WP_184875639.1">
    <property type="nucleotide sequence ID" value="NZ_JACHND010000001.1"/>
</dbReference>
<name>A0A7W7D442_9ACTN</name>
<comment type="caution">
    <text evidence="1">The sequence shown here is derived from an EMBL/GenBank/DDBJ whole genome shotgun (WGS) entry which is preliminary data.</text>
</comment>
<dbReference type="Pfam" id="PF13424">
    <property type="entry name" value="TPR_12"/>
    <property type="match status" value="4"/>
</dbReference>
<dbReference type="Gene3D" id="1.25.40.10">
    <property type="entry name" value="Tetratricopeptide repeat domain"/>
    <property type="match status" value="3"/>
</dbReference>
<dbReference type="Pfam" id="PF13374">
    <property type="entry name" value="TPR_10"/>
    <property type="match status" value="2"/>
</dbReference>
<dbReference type="InterPro" id="IPR011990">
    <property type="entry name" value="TPR-like_helical_dom_sf"/>
</dbReference>
<evidence type="ECO:0000313" key="2">
    <source>
        <dbReference type="Proteomes" id="UP000542210"/>
    </source>
</evidence>
<evidence type="ECO:0000313" key="1">
    <source>
        <dbReference type="EMBL" id="MBB4698643.1"/>
    </source>
</evidence>
<dbReference type="SUPFAM" id="SSF52540">
    <property type="entry name" value="P-loop containing nucleoside triphosphate hydrolases"/>
    <property type="match status" value="1"/>
</dbReference>